<gene>
    <name evidence="3" type="ORF">CTEN0397_LOCUS6935</name>
</gene>
<keyword evidence="2" id="KW-0472">Membrane</keyword>
<name>A0A7S1GKL2_CYCTE</name>
<keyword evidence="2" id="KW-1133">Transmembrane helix</keyword>
<reference evidence="3" key="1">
    <citation type="submission" date="2021-01" db="EMBL/GenBank/DDBJ databases">
        <authorList>
            <person name="Corre E."/>
            <person name="Pelletier E."/>
            <person name="Niang G."/>
            <person name="Scheremetjew M."/>
            <person name="Finn R."/>
            <person name="Kale V."/>
            <person name="Holt S."/>
            <person name="Cochrane G."/>
            <person name="Meng A."/>
            <person name="Brown T."/>
            <person name="Cohen L."/>
        </authorList>
    </citation>
    <scope>NUCLEOTIDE SEQUENCE</scope>
    <source>
        <strain evidence="3">ECT3854</strain>
    </source>
</reference>
<evidence type="ECO:0000256" key="2">
    <source>
        <dbReference type="SAM" id="Phobius"/>
    </source>
</evidence>
<evidence type="ECO:0000256" key="1">
    <source>
        <dbReference type="SAM" id="MobiDB-lite"/>
    </source>
</evidence>
<evidence type="ECO:0000313" key="3">
    <source>
        <dbReference type="EMBL" id="CAD8935901.1"/>
    </source>
</evidence>
<feature type="region of interest" description="Disordered" evidence="1">
    <location>
        <begin position="24"/>
        <end position="48"/>
    </location>
</feature>
<protein>
    <submittedName>
        <fullName evidence="3">Uncharacterized protein</fullName>
    </submittedName>
</protein>
<dbReference type="EMBL" id="HBFW01010774">
    <property type="protein sequence ID" value="CAD8935901.1"/>
    <property type="molecule type" value="Transcribed_RNA"/>
</dbReference>
<accession>A0A7S1GKL2</accession>
<feature type="region of interest" description="Disordered" evidence="1">
    <location>
        <begin position="225"/>
        <end position="264"/>
    </location>
</feature>
<organism evidence="3">
    <name type="scientific">Cyclophora tenuis</name>
    <name type="common">Marine diatom</name>
    <dbReference type="NCBI Taxonomy" id="216820"/>
    <lineage>
        <taxon>Eukaryota</taxon>
        <taxon>Sar</taxon>
        <taxon>Stramenopiles</taxon>
        <taxon>Ochrophyta</taxon>
        <taxon>Bacillariophyta</taxon>
        <taxon>Fragilariophyceae</taxon>
        <taxon>Fragilariophycidae</taxon>
        <taxon>Cyclophorales</taxon>
        <taxon>Cyclophoraceae</taxon>
        <taxon>Cyclophora</taxon>
    </lineage>
</organism>
<proteinExistence type="predicted"/>
<dbReference type="AlphaFoldDB" id="A0A7S1GKL2"/>
<sequence length="371" mass="42688">MSFSPDDEIVMDLDVEEEQVLENADEMHSSTRRLPLGPPQDSNVKPKKRIPPQVHFARVENQLNKMTQQLTMDKIFFLSLMKKRLSTPEQASECEADHSKDKPATLTSTLRQNLRNPLDEFDKRLGLRVRSTNPIAEITSAFLGPLMRIFRIICIVVRILFNIGTWNDPYLSFWALCGLILLMMVLLVFPWRIFFFVVGVVALGPQNLFLRKQLHRLKGKLFRKKDKGPKPLETSATKSSDSLSHDLDSQSQNSTFSEKSETNRRRHRRLLGHLANRRQQRRDRINAAHTALRRDDMATRQAFSAVHQTRGKRSAPRDVVVPYVPFRIDRFYDWPPDPTVSRATPVVFENCAFQAFPIGEDSSSHLKAKSV</sequence>
<feature type="transmembrane region" description="Helical" evidence="2">
    <location>
        <begin position="173"/>
        <end position="203"/>
    </location>
</feature>
<keyword evidence="2" id="KW-0812">Transmembrane</keyword>